<reference evidence="2" key="1">
    <citation type="submission" date="2022-03" db="EMBL/GenBank/DDBJ databases">
        <authorList>
            <person name="Alioto T."/>
            <person name="Alioto T."/>
            <person name="Gomez Garrido J."/>
        </authorList>
    </citation>
    <scope>NUCLEOTIDE SEQUENCE</scope>
</reference>
<sequence>LHLDSTDNTQRSADIHLDLSPHGYISPGSAHKSGDSMLSDDASYMQEGPKIPSGP</sequence>
<protein>
    <submittedName>
        <fullName evidence="2">Uncharacterized protein</fullName>
    </submittedName>
</protein>
<keyword evidence="3" id="KW-1185">Reference proteome</keyword>
<proteinExistence type="predicted"/>
<organism evidence="2 3">
    <name type="scientific">Pelobates cultripes</name>
    <name type="common">Western spadefoot toad</name>
    <dbReference type="NCBI Taxonomy" id="61616"/>
    <lineage>
        <taxon>Eukaryota</taxon>
        <taxon>Metazoa</taxon>
        <taxon>Chordata</taxon>
        <taxon>Craniata</taxon>
        <taxon>Vertebrata</taxon>
        <taxon>Euteleostomi</taxon>
        <taxon>Amphibia</taxon>
        <taxon>Batrachia</taxon>
        <taxon>Anura</taxon>
        <taxon>Pelobatoidea</taxon>
        <taxon>Pelobatidae</taxon>
        <taxon>Pelobates</taxon>
    </lineage>
</organism>
<dbReference type="Proteomes" id="UP001295444">
    <property type="component" value="Chromosome 03"/>
</dbReference>
<evidence type="ECO:0000313" key="2">
    <source>
        <dbReference type="EMBL" id="CAH2276344.1"/>
    </source>
</evidence>
<feature type="non-terminal residue" evidence="2">
    <location>
        <position position="55"/>
    </location>
</feature>
<dbReference type="EMBL" id="OW240914">
    <property type="protein sequence ID" value="CAH2276344.1"/>
    <property type="molecule type" value="Genomic_DNA"/>
</dbReference>
<name>A0AAD1RQC9_PELCU</name>
<dbReference type="AlphaFoldDB" id="A0AAD1RQC9"/>
<feature type="non-terminal residue" evidence="2">
    <location>
        <position position="1"/>
    </location>
</feature>
<evidence type="ECO:0000313" key="3">
    <source>
        <dbReference type="Proteomes" id="UP001295444"/>
    </source>
</evidence>
<evidence type="ECO:0000256" key="1">
    <source>
        <dbReference type="SAM" id="MobiDB-lite"/>
    </source>
</evidence>
<accession>A0AAD1RQC9</accession>
<feature type="compositionally biased region" description="Polar residues" evidence="1">
    <location>
        <begin position="1"/>
        <end position="12"/>
    </location>
</feature>
<gene>
    <name evidence="2" type="ORF">PECUL_23A041527</name>
</gene>
<feature type="region of interest" description="Disordered" evidence="1">
    <location>
        <begin position="1"/>
        <end position="55"/>
    </location>
</feature>